<dbReference type="STRING" id="279824.SAMN03080617_01856"/>
<evidence type="ECO:0008006" key="3">
    <source>
        <dbReference type="Google" id="ProtNLM"/>
    </source>
</evidence>
<dbReference type="OrthoDB" id="817960at2"/>
<proteinExistence type="predicted"/>
<keyword evidence="2" id="KW-1185">Reference proteome</keyword>
<protein>
    <recommendedName>
        <fullName evidence="3">TolB-like 6-blade propeller-like</fullName>
    </recommendedName>
</protein>
<accession>A0A1G5XL98</accession>
<evidence type="ECO:0000313" key="2">
    <source>
        <dbReference type="Proteomes" id="UP000198756"/>
    </source>
</evidence>
<evidence type="ECO:0000313" key="1">
    <source>
        <dbReference type="EMBL" id="SDA71249.1"/>
    </source>
</evidence>
<sequence>MVLFLLMNRSPFILLIALLFSCSQPKVLSENPLDYISDTTTIEIDRKTEPFTRAIQLLGGKLYWWNSDRETIGVFDLKSKKLINTIKLEREGPNGMGRPLGFFVHTPDSIYIPTMVYEVKLLNSSGKIIGNFDYNELSPLGMTLASMTRYSNMFFEFDDQLIAQLSTLSMLKPNQLDESVLNQYPPLLALNYSSGTLSALPHTLTKTVIEKNNKITFSGTNSSKSIFLLHAFSDIMYEIEPQKTKIKEHILKTNFTKNYSNEYFLRDKNSFSIEDNMRALYKNAENFGLTYDPHRELLYRFGWPGEEIPENTDPMQFSATPPYFVLSIYDGGNFELLGEFPMPRNSYYAHCYFVDEKGLNLFPMHPDNPEFNENEMVIHTFDFSELK</sequence>
<dbReference type="Pfam" id="PF13970">
    <property type="entry name" value="DUF4221"/>
    <property type="match status" value="1"/>
</dbReference>
<reference evidence="2" key="1">
    <citation type="submission" date="2016-10" db="EMBL/GenBank/DDBJ databases">
        <authorList>
            <person name="Varghese N."/>
            <person name="Submissions S."/>
        </authorList>
    </citation>
    <scope>NUCLEOTIDE SEQUENCE [LARGE SCALE GENOMIC DNA]</scope>
    <source>
        <strain evidence="2">DSM 22703</strain>
    </source>
</reference>
<dbReference type="EMBL" id="FMXE01000011">
    <property type="protein sequence ID" value="SDA71249.1"/>
    <property type="molecule type" value="Genomic_DNA"/>
</dbReference>
<dbReference type="SUPFAM" id="SSF63829">
    <property type="entry name" value="Calcium-dependent phosphotriesterase"/>
    <property type="match status" value="1"/>
</dbReference>
<dbReference type="InterPro" id="IPR025316">
    <property type="entry name" value="DUF4221"/>
</dbReference>
<name>A0A1G5XL98_9BACT</name>
<organism evidence="1 2">
    <name type="scientific">Algoriphagus alkaliphilus</name>
    <dbReference type="NCBI Taxonomy" id="279824"/>
    <lineage>
        <taxon>Bacteria</taxon>
        <taxon>Pseudomonadati</taxon>
        <taxon>Bacteroidota</taxon>
        <taxon>Cytophagia</taxon>
        <taxon>Cytophagales</taxon>
        <taxon>Cyclobacteriaceae</taxon>
        <taxon>Algoriphagus</taxon>
    </lineage>
</organism>
<dbReference type="AlphaFoldDB" id="A0A1G5XL98"/>
<gene>
    <name evidence="1" type="ORF">SAMN03080617_01856</name>
</gene>
<dbReference type="Proteomes" id="UP000198756">
    <property type="component" value="Unassembled WGS sequence"/>
</dbReference>